<keyword evidence="2" id="KW-1133">Transmembrane helix</keyword>
<gene>
    <name evidence="3" type="ORF">PMG11_08222</name>
</gene>
<dbReference type="OrthoDB" id="4338954at2759"/>
<organism evidence="3 4">
    <name type="scientific">Penicillium brasilianum</name>
    <dbReference type="NCBI Taxonomy" id="104259"/>
    <lineage>
        <taxon>Eukaryota</taxon>
        <taxon>Fungi</taxon>
        <taxon>Dikarya</taxon>
        <taxon>Ascomycota</taxon>
        <taxon>Pezizomycotina</taxon>
        <taxon>Eurotiomycetes</taxon>
        <taxon>Eurotiomycetidae</taxon>
        <taxon>Eurotiales</taxon>
        <taxon>Aspergillaceae</taxon>
        <taxon>Penicillium</taxon>
    </lineage>
</organism>
<dbReference type="STRING" id="104259.A0A0F7TSD9"/>
<dbReference type="Proteomes" id="UP000042958">
    <property type="component" value="Unassembled WGS sequence"/>
</dbReference>
<reference evidence="4" key="1">
    <citation type="journal article" date="2015" name="Genome Announc.">
        <title>Draft genome sequence of the fungus Penicillium brasilianum MG11.</title>
        <authorList>
            <person name="Horn F."/>
            <person name="Linde J."/>
            <person name="Mattern D.J."/>
            <person name="Walther G."/>
            <person name="Guthke R."/>
            <person name="Brakhage A.A."/>
            <person name="Valiante V."/>
        </authorList>
    </citation>
    <scope>NUCLEOTIDE SEQUENCE [LARGE SCALE GENOMIC DNA]</scope>
    <source>
        <strain evidence="4">MG11</strain>
    </source>
</reference>
<dbReference type="AlphaFoldDB" id="A0A0F7TSD9"/>
<accession>A0A0F7TSD9</accession>
<proteinExistence type="predicted"/>
<sequence>MSQYAFPGANPSHRPHATGPSIKPRPSRWYIPVVAAVGLGFAGYNYYNEAKSRHEFSMAEEEKRLAENQKLMDAYGSKDSLHDIQQALDTYHAR</sequence>
<evidence type="ECO:0000313" key="3">
    <source>
        <dbReference type="EMBL" id="CEJ59604.1"/>
    </source>
</evidence>
<name>A0A0F7TSD9_PENBI</name>
<feature type="transmembrane region" description="Helical" evidence="2">
    <location>
        <begin position="29"/>
        <end position="47"/>
    </location>
</feature>
<dbReference type="EMBL" id="CDHK01000007">
    <property type="protein sequence ID" value="CEJ59604.1"/>
    <property type="molecule type" value="Genomic_DNA"/>
</dbReference>
<protein>
    <submittedName>
        <fullName evidence="3">Uncharacterized protein</fullName>
    </submittedName>
</protein>
<keyword evidence="4" id="KW-1185">Reference proteome</keyword>
<keyword evidence="2" id="KW-0812">Transmembrane</keyword>
<evidence type="ECO:0000313" key="4">
    <source>
        <dbReference type="Proteomes" id="UP000042958"/>
    </source>
</evidence>
<evidence type="ECO:0000256" key="1">
    <source>
        <dbReference type="SAM" id="MobiDB-lite"/>
    </source>
</evidence>
<evidence type="ECO:0000256" key="2">
    <source>
        <dbReference type="SAM" id="Phobius"/>
    </source>
</evidence>
<keyword evidence="2" id="KW-0472">Membrane</keyword>
<feature type="region of interest" description="Disordered" evidence="1">
    <location>
        <begin position="1"/>
        <end position="26"/>
    </location>
</feature>